<accession>A0A6G8AT28</accession>
<gene>
    <name evidence="1" type="ORF">G7082_05980</name>
</gene>
<dbReference type="SUPFAM" id="SSF46785">
    <property type="entry name" value="Winged helix' DNA-binding domain"/>
    <property type="match status" value="1"/>
</dbReference>
<proteinExistence type="predicted"/>
<dbReference type="KEGG" id="vhy:G7082_05980"/>
<dbReference type="EMBL" id="CP049887">
    <property type="protein sequence ID" value="QIL48092.1"/>
    <property type="molecule type" value="Genomic_DNA"/>
</dbReference>
<protein>
    <submittedName>
        <fullName evidence="1">MarR family transcriptional regulator</fullName>
    </submittedName>
</protein>
<dbReference type="InterPro" id="IPR036388">
    <property type="entry name" value="WH-like_DNA-bd_sf"/>
</dbReference>
<evidence type="ECO:0000313" key="1">
    <source>
        <dbReference type="EMBL" id="QIL48092.1"/>
    </source>
</evidence>
<keyword evidence="2" id="KW-1185">Reference proteome</keyword>
<evidence type="ECO:0000313" key="2">
    <source>
        <dbReference type="Proteomes" id="UP000501747"/>
    </source>
</evidence>
<dbReference type="Gene3D" id="1.10.10.10">
    <property type="entry name" value="Winged helix-like DNA-binding domain superfamily/Winged helix DNA-binding domain"/>
    <property type="match status" value="1"/>
</dbReference>
<dbReference type="RefSeq" id="WP_166034240.1">
    <property type="nucleotide sequence ID" value="NZ_CP049887.1"/>
</dbReference>
<reference evidence="1 2" key="1">
    <citation type="submission" date="2020-03" db="EMBL/GenBank/DDBJ databases">
        <title>Vagococcus sp. nov., isolated from beetles.</title>
        <authorList>
            <person name="Hyun D.-W."/>
            <person name="Bae J.-W."/>
        </authorList>
    </citation>
    <scope>NUCLEOTIDE SEQUENCE [LARGE SCALE GENOMIC DNA]</scope>
    <source>
        <strain evidence="1 2">HDW17B</strain>
    </source>
</reference>
<dbReference type="InterPro" id="IPR036390">
    <property type="entry name" value="WH_DNA-bd_sf"/>
</dbReference>
<dbReference type="AlphaFoldDB" id="A0A6G8AT28"/>
<sequence>MKMLVEKFEYFFKKRIGDLEYIKNITEDLYKLPKFYVNNFNLYTAQLIINDSKKSLEMTILEIKNNNFTDINFLKKQISNILELGGGKVAENNYVLIFSSLEEASQRLLIQNNIPYYSERDQSLFLPFMYLELHSKLEIERSFTPSEQLIICYVIANINEKFTQKKLETRLNLSKSIIQKTLKKLERLEILERSGYTRNLEYKSMMNREETFSKVVDYLSSPIRKKVYIEKNNVVMKLLKQQVISSESALSHLTLYSEDNIEHYALEKNKFRELESELNENDMIIFSRKNEIELLAKSIPIVSIEEWTYDPNLVKDRFNNIDAISLYKILENSLNQEDDDYRLSQELENMIERYLNEDK</sequence>
<name>A0A6G8AT28_9ENTE</name>
<organism evidence="1 2">
    <name type="scientific">Vagococcus hydrophili</name>
    <dbReference type="NCBI Taxonomy" id="2714947"/>
    <lineage>
        <taxon>Bacteria</taxon>
        <taxon>Bacillati</taxon>
        <taxon>Bacillota</taxon>
        <taxon>Bacilli</taxon>
        <taxon>Lactobacillales</taxon>
        <taxon>Enterococcaceae</taxon>
        <taxon>Vagococcus</taxon>
    </lineage>
</organism>
<dbReference type="Proteomes" id="UP000501747">
    <property type="component" value="Chromosome"/>
</dbReference>